<comment type="caution">
    <text evidence="1">The sequence shown here is derived from an EMBL/GenBank/DDBJ whole genome shotgun (WGS) entry which is preliminary data.</text>
</comment>
<evidence type="ECO:0000313" key="1">
    <source>
        <dbReference type="EMBL" id="KKN47072.1"/>
    </source>
</evidence>
<name>A0A0F9RC79_9ZZZZ</name>
<organism evidence="1">
    <name type="scientific">marine sediment metagenome</name>
    <dbReference type="NCBI Taxonomy" id="412755"/>
    <lineage>
        <taxon>unclassified sequences</taxon>
        <taxon>metagenomes</taxon>
        <taxon>ecological metagenomes</taxon>
    </lineage>
</organism>
<accession>A0A0F9RC79</accession>
<reference evidence="1" key="1">
    <citation type="journal article" date="2015" name="Nature">
        <title>Complex archaea that bridge the gap between prokaryotes and eukaryotes.</title>
        <authorList>
            <person name="Spang A."/>
            <person name="Saw J.H."/>
            <person name="Jorgensen S.L."/>
            <person name="Zaremba-Niedzwiedzka K."/>
            <person name="Martijn J."/>
            <person name="Lind A.E."/>
            <person name="van Eijk R."/>
            <person name="Schleper C."/>
            <person name="Guy L."/>
            <person name="Ettema T.J."/>
        </authorList>
    </citation>
    <scope>NUCLEOTIDE SEQUENCE</scope>
</reference>
<dbReference type="EMBL" id="LAZR01001296">
    <property type="protein sequence ID" value="KKN47072.1"/>
    <property type="molecule type" value="Genomic_DNA"/>
</dbReference>
<protein>
    <submittedName>
        <fullName evidence="1">Uncharacterized protein</fullName>
    </submittedName>
</protein>
<dbReference type="AlphaFoldDB" id="A0A0F9RC79"/>
<feature type="non-terminal residue" evidence="1">
    <location>
        <position position="20"/>
    </location>
</feature>
<sequence length="20" mass="2270">MTDLILEVTYFEKGGSHNTD</sequence>
<proteinExistence type="predicted"/>
<gene>
    <name evidence="1" type="ORF">LCGC14_0666380</name>
</gene>